<evidence type="ECO:0000313" key="2">
    <source>
        <dbReference type="EMBL" id="CAF4402874.1"/>
    </source>
</evidence>
<feature type="non-terminal residue" evidence="2">
    <location>
        <position position="1"/>
    </location>
</feature>
<organism evidence="2 3">
    <name type="scientific">Rotaria sordida</name>
    <dbReference type="NCBI Taxonomy" id="392033"/>
    <lineage>
        <taxon>Eukaryota</taxon>
        <taxon>Metazoa</taxon>
        <taxon>Spiralia</taxon>
        <taxon>Gnathifera</taxon>
        <taxon>Rotifera</taxon>
        <taxon>Eurotatoria</taxon>
        <taxon>Bdelloidea</taxon>
        <taxon>Philodinida</taxon>
        <taxon>Philodinidae</taxon>
        <taxon>Rotaria</taxon>
    </lineage>
</organism>
<name>A0A820P8W5_9BILA</name>
<dbReference type="InterPro" id="IPR036875">
    <property type="entry name" value="Znf_CCHC_sf"/>
</dbReference>
<proteinExistence type="predicted"/>
<accession>A0A820P8W5</accession>
<feature type="compositionally biased region" description="Polar residues" evidence="1">
    <location>
        <begin position="26"/>
        <end position="38"/>
    </location>
</feature>
<evidence type="ECO:0000256" key="1">
    <source>
        <dbReference type="SAM" id="MobiDB-lite"/>
    </source>
</evidence>
<dbReference type="Proteomes" id="UP000663874">
    <property type="component" value="Unassembled WGS sequence"/>
</dbReference>
<gene>
    <name evidence="2" type="ORF">FNK824_LOCUS44013</name>
</gene>
<comment type="caution">
    <text evidence="2">The sequence shown here is derived from an EMBL/GenBank/DDBJ whole genome shotgun (WGS) entry which is preliminary data.</text>
</comment>
<protein>
    <recommendedName>
        <fullName evidence="4">CCHC-type domain-containing protein</fullName>
    </recommendedName>
</protein>
<dbReference type="GO" id="GO:0003676">
    <property type="term" value="F:nucleic acid binding"/>
    <property type="evidence" value="ECO:0007669"/>
    <property type="project" value="InterPro"/>
</dbReference>
<feature type="region of interest" description="Disordered" evidence="1">
    <location>
        <begin position="1"/>
        <end position="60"/>
    </location>
</feature>
<dbReference type="AlphaFoldDB" id="A0A820P8W5"/>
<sequence>NHQRSANAYNTNNNKQPNTQQRPKTFSRNNPRQNNVSSLLPLDDLIQPTSRQSSTPTDSCTQCNQFGHPAIACPNF</sequence>
<dbReference type="GO" id="GO:0008270">
    <property type="term" value="F:zinc ion binding"/>
    <property type="evidence" value="ECO:0007669"/>
    <property type="project" value="InterPro"/>
</dbReference>
<dbReference type="EMBL" id="CAJOBE010066444">
    <property type="protein sequence ID" value="CAF4402874.1"/>
    <property type="molecule type" value="Genomic_DNA"/>
</dbReference>
<evidence type="ECO:0000313" key="3">
    <source>
        <dbReference type="Proteomes" id="UP000663874"/>
    </source>
</evidence>
<reference evidence="2" key="1">
    <citation type="submission" date="2021-02" db="EMBL/GenBank/DDBJ databases">
        <authorList>
            <person name="Nowell W R."/>
        </authorList>
    </citation>
    <scope>NUCLEOTIDE SEQUENCE</scope>
</reference>
<evidence type="ECO:0008006" key="4">
    <source>
        <dbReference type="Google" id="ProtNLM"/>
    </source>
</evidence>
<dbReference type="SUPFAM" id="SSF57756">
    <property type="entry name" value="Retrovirus zinc finger-like domains"/>
    <property type="match status" value="1"/>
</dbReference>
<feature type="compositionally biased region" description="Low complexity" evidence="1">
    <location>
        <begin position="1"/>
        <end position="24"/>
    </location>
</feature>
<feature type="compositionally biased region" description="Polar residues" evidence="1">
    <location>
        <begin position="47"/>
        <end position="60"/>
    </location>
</feature>